<dbReference type="PANTHER" id="PTHR47129:SF1">
    <property type="entry name" value="NMRA-LIKE DOMAIN-CONTAINING PROTEIN"/>
    <property type="match status" value="1"/>
</dbReference>
<dbReference type="InterPro" id="IPR036291">
    <property type="entry name" value="NAD(P)-bd_dom_sf"/>
</dbReference>
<sequence length="296" mass="30824">MSEKLMVTGAAGKLGRSVVSLLLDEFGIAPADLVAGTRDPGKLADLAARGVTVRAVDFGKPETLASAFAGVDRLLIVSTDAIGSRLAGQRAAVAAAKSAGVKGIVYTSAPDPHGADHPLFFAGDHAGTETAIFDSGVPYRILRNHWYQENLFMSLPAVLKQGTWYTSEKPGTKVSYVAHDDCARAAAAALVRPWADDKTIYDITGDEAFTTEEIAGLASSILGKPISVVRLSPEVLAANLKAAGLPEFLITLTLSMDATNSAGLLAKPSGAVQELTGRKPRPLAAFLEANRAALTA</sequence>
<dbReference type="Gene3D" id="3.40.50.720">
    <property type="entry name" value="NAD(P)-binding Rossmann-like Domain"/>
    <property type="match status" value="1"/>
</dbReference>
<dbReference type="PANTHER" id="PTHR47129">
    <property type="entry name" value="QUINONE OXIDOREDUCTASE 2"/>
    <property type="match status" value="1"/>
</dbReference>
<dbReference type="EMBL" id="FMJD01000004">
    <property type="protein sequence ID" value="SCM73785.1"/>
    <property type="molecule type" value="Genomic_DNA"/>
</dbReference>
<protein>
    <submittedName>
        <fullName evidence="2">NmrA family protein</fullName>
    </submittedName>
</protein>
<gene>
    <name evidence="2" type="ORF">KL86PLE_120081</name>
</gene>
<evidence type="ECO:0000313" key="2">
    <source>
        <dbReference type="EMBL" id="SCM73785.1"/>
    </source>
</evidence>
<dbReference type="Gene3D" id="3.90.25.10">
    <property type="entry name" value="UDP-galactose 4-epimerase, domain 1"/>
    <property type="match status" value="1"/>
</dbReference>
<dbReference type="InterPro" id="IPR052718">
    <property type="entry name" value="NmrA-type_oxidoreductase"/>
</dbReference>
<evidence type="ECO:0000259" key="1">
    <source>
        <dbReference type="Pfam" id="PF05368"/>
    </source>
</evidence>
<accession>A0A212L8F5</accession>
<dbReference type="SUPFAM" id="SSF51735">
    <property type="entry name" value="NAD(P)-binding Rossmann-fold domains"/>
    <property type="match status" value="1"/>
</dbReference>
<dbReference type="Pfam" id="PF05368">
    <property type="entry name" value="NmrA"/>
    <property type="match status" value="1"/>
</dbReference>
<feature type="domain" description="NmrA-like" evidence="1">
    <location>
        <begin position="2"/>
        <end position="240"/>
    </location>
</feature>
<dbReference type="RefSeq" id="WP_288199580.1">
    <property type="nucleotide sequence ID" value="NZ_LT608334.1"/>
</dbReference>
<proteinExistence type="predicted"/>
<reference evidence="2" key="1">
    <citation type="submission" date="2016-08" db="EMBL/GenBank/DDBJ databases">
        <authorList>
            <person name="Seilhamer J.J."/>
        </authorList>
    </citation>
    <scope>NUCLEOTIDE SEQUENCE</scope>
    <source>
        <strain evidence="2">86</strain>
    </source>
</reference>
<dbReference type="CDD" id="cd05269">
    <property type="entry name" value="TMR_SDR_a"/>
    <property type="match status" value="1"/>
</dbReference>
<dbReference type="AlphaFoldDB" id="A0A212L8F5"/>
<organism evidence="2">
    <name type="scientific">uncultured Pleomorphomonas sp</name>
    <dbReference type="NCBI Taxonomy" id="442121"/>
    <lineage>
        <taxon>Bacteria</taxon>
        <taxon>Pseudomonadati</taxon>
        <taxon>Pseudomonadota</taxon>
        <taxon>Alphaproteobacteria</taxon>
        <taxon>Hyphomicrobiales</taxon>
        <taxon>Pleomorphomonadaceae</taxon>
        <taxon>Pleomorphomonas</taxon>
        <taxon>environmental samples</taxon>
    </lineage>
</organism>
<name>A0A212L8F5_9HYPH</name>
<dbReference type="InterPro" id="IPR008030">
    <property type="entry name" value="NmrA-like"/>
</dbReference>